<feature type="domain" description="Poly(A) polymerase nucleotidyltransferase" evidence="25">
    <location>
        <begin position="101"/>
        <end position="294"/>
    </location>
</feature>
<dbReference type="InterPro" id="IPR011068">
    <property type="entry name" value="NuclTrfase_I-like_C"/>
</dbReference>
<keyword evidence="18" id="KW-0406">Ion transport</keyword>
<keyword evidence="11 22" id="KW-0812">Transmembrane</keyword>
<evidence type="ECO:0000256" key="4">
    <source>
        <dbReference type="ARBA" id="ARBA00004141"/>
    </source>
</evidence>
<evidence type="ECO:0000256" key="12">
    <source>
        <dbReference type="ARBA" id="ARBA00022723"/>
    </source>
</evidence>
<evidence type="ECO:0000256" key="1">
    <source>
        <dbReference type="ARBA" id="ARBA00001936"/>
    </source>
</evidence>
<dbReference type="PANTHER" id="PTHR10682">
    <property type="entry name" value="POLY A POLYMERASE"/>
    <property type="match status" value="1"/>
</dbReference>
<evidence type="ECO:0000256" key="16">
    <source>
        <dbReference type="ARBA" id="ARBA00022842"/>
    </source>
</evidence>
<evidence type="ECO:0000256" key="17">
    <source>
        <dbReference type="ARBA" id="ARBA00022989"/>
    </source>
</evidence>
<protein>
    <recommendedName>
        <fullName evidence="7">polynucleotide adenylyltransferase</fullName>
        <ecNumber evidence="7">2.7.7.19</ecNumber>
    </recommendedName>
</protein>
<reference evidence="26" key="1">
    <citation type="submission" date="2014-09" db="EMBL/GenBank/DDBJ databases">
        <title>Genome sequence of the luminous mushroom Mycena chlorophos for searching fungal bioluminescence genes.</title>
        <authorList>
            <person name="Tanaka Y."/>
            <person name="Kasuga D."/>
            <person name="Oba Y."/>
            <person name="Hase S."/>
            <person name="Sato K."/>
            <person name="Oba Y."/>
            <person name="Sakakibara Y."/>
        </authorList>
    </citation>
    <scope>NUCLEOTIDE SEQUENCE</scope>
</reference>
<evidence type="ECO:0000256" key="10">
    <source>
        <dbReference type="ARBA" id="ARBA00022679"/>
    </source>
</evidence>
<dbReference type="Pfam" id="PF20750">
    <property type="entry name" value="PAP_NTPase"/>
    <property type="match status" value="1"/>
</dbReference>
<keyword evidence="19 22" id="KW-0472">Membrane</keyword>
<feature type="domain" description="Poly(A) polymerase RNA-binding" evidence="23">
    <location>
        <begin position="446"/>
        <end position="619"/>
    </location>
</feature>
<organism evidence="26 27">
    <name type="scientific">Mycena chlorophos</name>
    <name type="common">Agaric fungus</name>
    <name type="synonym">Agaricus chlorophos</name>
    <dbReference type="NCBI Taxonomy" id="658473"/>
    <lineage>
        <taxon>Eukaryota</taxon>
        <taxon>Fungi</taxon>
        <taxon>Dikarya</taxon>
        <taxon>Basidiomycota</taxon>
        <taxon>Agaricomycotina</taxon>
        <taxon>Agaricomycetes</taxon>
        <taxon>Agaricomycetidae</taxon>
        <taxon>Agaricales</taxon>
        <taxon>Marasmiineae</taxon>
        <taxon>Mycenaceae</taxon>
        <taxon>Mycena</taxon>
    </lineage>
</organism>
<dbReference type="EMBL" id="DF849890">
    <property type="protein sequence ID" value="GAT59666.1"/>
    <property type="molecule type" value="Genomic_DNA"/>
</dbReference>
<keyword evidence="12" id="KW-0479">Metal-binding</keyword>
<keyword evidence="14" id="KW-0375">Hydrogen ion transport</keyword>
<keyword evidence="8" id="KW-0813">Transport</keyword>
<keyword evidence="16" id="KW-0460">Magnesium</keyword>
<dbReference type="InterPro" id="IPR007012">
    <property type="entry name" value="PolA_pol_cen_dom"/>
</dbReference>
<dbReference type="InterPro" id="IPR008389">
    <property type="entry name" value="ATPase_V0-cplx_e1/e2_su"/>
</dbReference>
<keyword evidence="13" id="KW-0547">Nucleotide-binding</keyword>
<dbReference type="Gene3D" id="3.30.460.10">
    <property type="entry name" value="Beta Polymerase, domain 2"/>
    <property type="match status" value="1"/>
</dbReference>
<dbReference type="SUPFAM" id="SSF55003">
    <property type="entry name" value="PAP/Archaeal CCA-adding enzyme, C-terminal domain"/>
    <property type="match status" value="1"/>
</dbReference>
<keyword evidence="15" id="KW-0067">ATP-binding</keyword>
<keyword evidence="9" id="KW-0507">mRNA processing</keyword>
<dbReference type="InterPro" id="IPR011009">
    <property type="entry name" value="Kinase-like_dom_sf"/>
</dbReference>
<evidence type="ECO:0000259" key="23">
    <source>
        <dbReference type="Pfam" id="PF04926"/>
    </source>
</evidence>
<evidence type="ECO:0000256" key="3">
    <source>
        <dbReference type="ARBA" id="ARBA00004123"/>
    </source>
</evidence>
<evidence type="ECO:0000256" key="20">
    <source>
        <dbReference type="ARBA" id="ARBA00023242"/>
    </source>
</evidence>
<keyword evidence="20" id="KW-0539">Nucleus</keyword>
<evidence type="ECO:0000256" key="7">
    <source>
        <dbReference type="ARBA" id="ARBA00012388"/>
    </source>
</evidence>
<feature type="transmembrane region" description="Helical" evidence="22">
    <location>
        <begin position="31"/>
        <end position="52"/>
    </location>
</feature>
<evidence type="ECO:0000256" key="21">
    <source>
        <dbReference type="SAM" id="MobiDB-lite"/>
    </source>
</evidence>
<feature type="transmembrane region" description="Helical" evidence="22">
    <location>
        <begin position="59"/>
        <end position="82"/>
    </location>
</feature>
<dbReference type="Gene3D" id="1.10.1410.10">
    <property type="match status" value="1"/>
</dbReference>
<evidence type="ECO:0000259" key="24">
    <source>
        <dbReference type="Pfam" id="PF04928"/>
    </source>
</evidence>
<evidence type="ECO:0000256" key="13">
    <source>
        <dbReference type="ARBA" id="ARBA00022741"/>
    </source>
</evidence>
<evidence type="ECO:0000256" key="8">
    <source>
        <dbReference type="ARBA" id="ARBA00022448"/>
    </source>
</evidence>
<comment type="cofactor">
    <cofactor evidence="2">
        <name>Mg(2+)</name>
        <dbReference type="ChEBI" id="CHEBI:18420"/>
    </cofactor>
</comment>
<evidence type="ECO:0000256" key="11">
    <source>
        <dbReference type="ARBA" id="ARBA00022692"/>
    </source>
</evidence>
<feature type="region of interest" description="Disordered" evidence="21">
    <location>
        <begin position="621"/>
        <end position="642"/>
    </location>
</feature>
<evidence type="ECO:0000256" key="14">
    <source>
        <dbReference type="ARBA" id="ARBA00022781"/>
    </source>
</evidence>
<evidence type="ECO:0000313" key="27">
    <source>
        <dbReference type="Proteomes" id="UP000815677"/>
    </source>
</evidence>
<dbReference type="EC" id="2.7.7.19" evidence="7"/>
<gene>
    <name evidence="26" type="ORF">MCHLO_15925</name>
</gene>
<evidence type="ECO:0000256" key="5">
    <source>
        <dbReference type="ARBA" id="ARBA00008328"/>
    </source>
</evidence>
<dbReference type="Pfam" id="PF04928">
    <property type="entry name" value="PAP_central"/>
    <property type="match status" value="1"/>
</dbReference>
<evidence type="ECO:0000313" key="26">
    <source>
        <dbReference type="EMBL" id="GAT59666.1"/>
    </source>
</evidence>
<dbReference type="SUPFAM" id="SSF81631">
    <property type="entry name" value="PAP/OAS1 substrate-binding domain"/>
    <property type="match status" value="1"/>
</dbReference>
<dbReference type="PANTHER" id="PTHR10682:SF10">
    <property type="entry name" value="POLYNUCLEOTIDE ADENYLYLTRANSFERASE"/>
    <property type="match status" value="1"/>
</dbReference>
<feature type="domain" description="Poly(A) polymerase central" evidence="24">
    <location>
        <begin position="299"/>
        <end position="444"/>
    </location>
</feature>
<evidence type="ECO:0000256" key="9">
    <source>
        <dbReference type="ARBA" id="ARBA00022664"/>
    </source>
</evidence>
<accession>A0ABQ0MBZ8</accession>
<comment type="cofactor">
    <cofactor evidence="1">
        <name>Mn(2+)</name>
        <dbReference type="ChEBI" id="CHEBI:29035"/>
    </cofactor>
</comment>
<dbReference type="Gene3D" id="1.10.510.10">
    <property type="entry name" value="Transferase(Phosphotransferase) domain 1"/>
    <property type="match status" value="1"/>
</dbReference>
<comment type="similarity">
    <text evidence="6">Belongs to the poly(A) polymerase family.</text>
</comment>
<dbReference type="CDD" id="cd05402">
    <property type="entry name" value="NT_PAP_TUTase"/>
    <property type="match status" value="1"/>
</dbReference>
<evidence type="ECO:0000256" key="6">
    <source>
        <dbReference type="ARBA" id="ARBA00010912"/>
    </source>
</evidence>
<keyword evidence="27" id="KW-1185">Reference proteome</keyword>
<evidence type="ECO:0000256" key="2">
    <source>
        <dbReference type="ARBA" id="ARBA00001946"/>
    </source>
</evidence>
<dbReference type="InterPro" id="IPR007010">
    <property type="entry name" value="PolA_pol_RNA-bd_dom"/>
</dbReference>
<evidence type="ECO:0000256" key="22">
    <source>
        <dbReference type="SAM" id="Phobius"/>
    </source>
</evidence>
<keyword evidence="17 22" id="KW-1133">Transmembrane helix</keyword>
<dbReference type="Pfam" id="PF05493">
    <property type="entry name" value="ATP_synt_H"/>
    <property type="match status" value="1"/>
</dbReference>
<comment type="subcellular location">
    <subcellularLocation>
        <location evidence="4">Membrane</location>
        <topology evidence="4">Multi-pass membrane protein</topology>
    </subcellularLocation>
    <subcellularLocation>
        <location evidence="3">Nucleus</location>
    </subcellularLocation>
</comment>
<comment type="similarity">
    <text evidence="5">Belongs to the V-ATPase e1/e2 subunit family.</text>
</comment>
<evidence type="ECO:0000256" key="15">
    <source>
        <dbReference type="ARBA" id="ARBA00022840"/>
    </source>
</evidence>
<dbReference type="InterPro" id="IPR048840">
    <property type="entry name" value="PolA_pol_NTPase"/>
</dbReference>
<evidence type="ECO:0000256" key="19">
    <source>
        <dbReference type="ARBA" id="ARBA00023136"/>
    </source>
</evidence>
<dbReference type="Gene3D" id="3.30.70.590">
    <property type="entry name" value="Poly(A) polymerase predicted RNA binding domain"/>
    <property type="match status" value="1"/>
</dbReference>
<evidence type="ECO:0000259" key="25">
    <source>
        <dbReference type="Pfam" id="PF20750"/>
    </source>
</evidence>
<keyword evidence="10" id="KW-0808">Transferase</keyword>
<evidence type="ECO:0000256" key="18">
    <source>
        <dbReference type="ARBA" id="ARBA00023065"/>
    </source>
</evidence>
<name>A0ABQ0MBZ8_MYCCL</name>
<dbReference type="Pfam" id="PF04926">
    <property type="entry name" value="PAP_RNA-bind"/>
    <property type="match status" value="1"/>
</dbReference>
<proteinExistence type="inferred from homology"/>
<sequence length="1066" mass="118507">MRVRDGRAEDEEQSRVTADCGLTSHTIMATVLPILFLLAIVAALMTCAALFTPKGPNQVVIRTGIMLSLAACYLMWMVTYLAQLHPLLQPTHDTRQTLYLGVTPPISVAQSSDREREITVSLMDELRRQNTFETEEESRRREIVLGRVAALVKKFVRDVSLAKGLSEAAANAAGGKIFTFGSYRLGVHGPGTDIDTCCVLPRHVTREDFFNVFEPMVRAAEGATEVSGVPDAFVPMIGANISGISMDLLCAPLNLSSIPEELSLKDNNILKNLDESVVRSVNGTRLTDELLRLIPNVQVFRDALRCIKLWAQRKAIYSNKIGYLGGVAWAMLVARICQLYPNAAAGAIVTRFFTVMSKWPWPQPVLLKQIEEGPLQVRVWNPKVYPSDKAHRMPIITPNYPSMCATHNVSASTHAVMMRALVQGAAVLDNIVAGTSSWSELFTKHDFFHRYKHYIQIIAIAKTRQTRVKWSGTVESKLRHLIGRLEFVDNLELPHPFPKGFDRTVTCKDAEEAANALRGEEGGENVPDDKEESAEATATAAEGDSNKVYVTNFFIGLGIRRLESKDSIARRLDMGIPIADFIKLVKGDNFDDANMGIALRHIRRTGLPPYVFDAGEQEATQGVKATGKRSRKSLGSSPPAKRLKMATSSVERVGGSSLLVTCNASSMLRTTTLCALATFALLKWRPIRPIVMDSFSSTVYWTCRAWLWGIPGRLSETEFWTFDPDPPPDGTPPKDRARWVKYWRFVAPFLASKGYFLFSVVQPEDLWMPELERSRPGVPPSEQFVETIYRDDEDARFRFGVARVWPAQDTRGRDVMIKFLPRARLGGELDTLAHLNSPEVMKDGHNYSVPVVDYLKFGDGTFVVMQRWGKAIAPDLATVGDYVCFGRGALEALTFFHKHGITHGDLWEANLLMDVAIANTSVTSRLAGVSGPHRRFALIDFETSRVGATGEDGERRRIKDVVDMGRLLEGRLRCLTIDGFVPGMSAWVDKLLDGGENRLTAAEALRRYNELCAPLSDEVLNTVMKAQKWSSAFSYEASHIQAAAAECYRVVAGVFGQHRSNRETFP</sequence>
<dbReference type="SUPFAM" id="SSF81301">
    <property type="entry name" value="Nucleotidyltransferase"/>
    <property type="match status" value="1"/>
</dbReference>
<dbReference type="Proteomes" id="UP000815677">
    <property type="component" value="Unassembled WGS sequence"/>
</dbReference>
<dbReference type="SUPFAM" id="SSF56112">
    <property type="entry name" value="Protein kinase-like (PK-like)"/>
    <property type="match status" value="1"/>
</dbReference>
<dbReference type="InterPro" id="IPR043519">
    <property type="entry name" value="NT_sf"/>
</dbReference>